<dbReference type="Proteomes" id="UP000054018">
    <property type="component" value="Unassembled WGS sequence"/>
</dbReference>
<feature type="non-terminal residue" evidence="2">
    <location>
        <position position="169"/>
    </location>
</feature>
<gene>
    <name evidence="2" type="ORF">PISMIDRAFT_658755</name>
</gene>
<keyword evidence="3" id="KW-1185">Reference proteome</keyword>
<evidence type="ECO:0000256" key="1">
    <source>
        <dbReference type="SAM" id="SignalP"/>
    </source>
</evidence>
<feature type="signal peptide" evidence="1">
    <location>
        <begin position="1"/>
        <end position="23"/>
    </location>
</feature>
<dbReference type="AlphaFoldDB" id="A0A0C9ZAY9"/>
<evidence type="ECO:0000313" key="2">
    <source>
        <dbReference type="EMBL" id="KIK19652.1"/>
    </source>
</evidence>
<reference evidence="3" key="2">
    <citation type="submission" date="2015-01" db="EMBL/GenBank/DDBJ databases">
        <title>Evolutionary Origins and Diversification of the Mycorrhizal Mutualists.</title>
        <authorList>
            <consortium name="DOE Joint Genome Institute"/>
            <consortium name="Mycorrhizal Genomics Consortium"/>
            <person name="Kohler A."/>
            <person name="Kuo A."/>
            <person name="Nagy L.G."/>
            <person name="Floudas D."/>
            <person name="Copeland A."/>
            <person name="Barry K.W."/>
            <person name="Cichocki N."/>
            <person name="Veneault-Fourrey C."/>
            <person name="LaButti K."/>
            <person name="Lindquist E.A."/>
            <person name="Lipzen A."/>
            <person name="Lundell T."/>
            <person name="Morin E."/>
            <person name="Murat C."/>
            <person name="Riley R."/>
            <person name="Ohm R."/>
            <person name="Sun H."/>
            <person name="Tunlid A."/>
            <person name="Henrissat B."/>
            <person name="Grigoriev I.V."/>
            <person name="Hibbett D.S."/>
            <person name="Martin F."/>
        </authorList>
    </citation>
    <scope>NUCLEOTIDE SEQUENCE [LARGE SCALE GENOMIC DNA]</scope>
    <source>
        <strain evidence="3">441</strain>
    </source>
</reference>
<organism evidence="2 3">
    <name type="scientific">Pisolithus microcarpus 441</name>
    <dbReference type="NCBI Taxonomy" id="765257"/>
    <lineage>
        <taxon>Eukaryota</taxon>
        <taxon>Fungi</taxon>
        <taxon>Dikarya</taxon>
        <taxon>Basidiomycota</taxon>
        <taxon>Agaricomycotina</taxon>
        <taxon>Agaricomycetes</taxon>
        <taxon>Agaricomycetidae</taxon>
        <taxon>Boletales</taxon>
        <taxon>Sclerodermatineae</taxon>
        <taxon>Pisolithaceae</taxon>
        <taxon>Pisolithus</taxon>
    </lineage>
</organism>
<reference evidence="2 3" key="1">
    <citation type="submission" date="2014-04" db="EMBL/GenBank/DDBJ databases">
        <authorList>
            <consortium name="DOE Joint Genome Institute"/>
            <person name="Kuo A."/>
            <person name="Kohler A."/>
            <person name="Costa M.D."/>
            <person name="Nagy L.G."/>
            <person name="Floudas D."/>
            <person name="Copeland A."/>
            <person name="Barry K.W."/>
            <person name="Cichocki N."/>
            <person name="Veneault-Fourrey C."/>
            <person name="LaButti K."/>
            <person name="Lindquist E.A."/>
            <person name="Lipzen A."/>
            <person name="Lundell T."/>
            <person name="Morin E."/>
            <person name="Murat C."/>
            <person name="Sun H."/>
            <person name="Tunlid A."/>
            <person name="Henrissat B."/>
            <person name="Grigoriev I.V."/>
            <person name="Hibbett D.S."/>
            <person name="Martin F."/>
            <person name="Nordberg H.P."/>
            <person name="Cantor M.N."/>
            <person name="Hua S.X."/>
        </authorList>
    </citation>
    <scope>NUCLEOTIDE SEQUENCE [LARGE SCALE GENOMIC DNA]</scope>
    <source>
        <strain evidence="2 3">441</strain>
    </source>
</reference>
<dbReference type="EMBL" id="KN833780">
    <property type="protein sequence ID" value="KIK19652.1"/>
    <property type="molecule type" value="Genomic_DNA"/>
</dbReference>
<evidence type="ECO:0000313" key="3">
    <source>
        <dbReference type="Proteomes" id="UP000054018"/>
    </source>
</evidence>
<keyword evidence="1" id="KW-0732">Signal</keyword>
<sequence length="169" mass="18130">LPSHSFDSWSSWAISSLVSTLLAHPTALLASSAALSTSLTSYGTLTIPFSTSGCSLSSGSPALELGCSCSSLRAMCSSLGTSGTWSSTSMLRDRTCWAAPTAASALSLLLASALRMTLLVHLSSRHHWHVPRMHCHSSVSVDLWYSAACLLPHHHLELQHVSRWVRELE</sequence>
<protein>
    <submittedName>
        <fullName evidence="2">Uncharacterized protein</fullName>
    </submittedName>
</protein>
<feature type="chain" id="PRO_5002206474" evidence="1">
    <location>
        <begin position="24"/>
        <end position="169"/>
    </location>
</feature>
<accession>A0A0C9ZAY9</accession>
<name>A0A0C9ZAY9_9AGAM</name>
<dbReference type="HOGENOM" id="CLU_1582409_0_0_1"/>
<proteinExistence type="predicted"/>